<dbReference type="RefSeq" id="WP_115552112.1">
    <property type="nucleotide sequence ID" value="NZ_CAQNTT010000010.1"/>
</dbReference>
<organism evidence="3 4">
    <name type="scientific">Helicobacter ganmani</name>
    <dbReference type="NCBI Taxonomy" id="60246"/>
    <lineage>
        <taxon>Bacteria</taxon>
        <taxon>Pseudomonadati</taxon>
        <taxon>Campylobacterota</taxon>
        <taxon>Epsilonproteobacteria</taxon>
        <taxon>Campylobacterales</taxon>
        <taxon>Helicobacteraceae</taxon>
        <taxon>Helicobacter</taxon>
    </lineage>
</organism>
<dbReference type="GO" id="GO:0009030">
    <property type="term" value="F:thiamine-phosphate kinase activity"/>
    <property type="evidence" value="ECO:0007669"/>
    <property type="project" value="InterPro"/>
</dbReference>
<evidence type="ECO:0000313" key="3">
    <source>
        <dbReference type="EMBL" id="RDU61992.1"/>
    </source>
</evidence>
<keyword evidence="4" id="KW-1185">Reference proteome</keyword>
<evidence type="ECO:0000259" key="2">
    <source>
        <dbReference type="Pfam" id="PF00586"/>
    </source>
</evidence>
<sequence>MRDREKVFIHTLKQSGATFGIGDDGVSVGTYLIANDAFFEDIHFKRAWASLEDLVEKCFLVNLSDIYAMNAIPSFLLLTLSVPDNFKEVSKLAQIIGDCAKKYRIKIIGGDTLVGEKLHFSLTLLGQKRQRTLFRKGIKQGNILGYITPKGALNHAKMQSFGQNLKILKNSLRFCRDKKISKYSRFAKPLLYPKMLFELNNIAKAGMDISDGISLELSRLSQVNRLGFKILKQKGDWLYSPEEYQMLYAIERRNLKKMQKKAWKFRHQFVPFAVAIRGKYIAKKQNWHE</sequence>
<dbReference type="InterPro" id="IPR036921">
    <property type="entry name" value="PurM-like_N_sf"/>
</dbReference>
<dbReference type="InterPro" id="IPR016188">
    <property type="entry name" value="PurM-like_N"/>
</dbReference>
<keyword evidence="1" id="KW-0784">Thiamine biosynthesis</keyword>
<gene>
    <name evidence="3" type="ORF">CQA43_07885</name>
</gene>
<dbReference type="PANTHER" id="PTHR30270:SF0">
    <property type="entry name" value="THIAMINE-MONOPHOSPHATE KINASE"/>
    <property type="match status" value="1"/>
</dbReference>
<dbReference type="EMBL" id="NXLS01000009">
    <property type="protein sequence ID" value="RDU61992.1"/>
    <property type="molecule type" value="Genomic_DNA"/>
</dbReference>
<dbReference type="PANTHER" id="PTHR30270">
    <property type="entry name" value="THIAMINE-MONOPHOSPHATE KINASE"/>
    <property type="match status" value="1"/>
</dbReference>
<dbReference type="InterPro" id="IPR006283">
    <property type="entry name" value="ThiL-like"/>
</dbReference>
<dbReference type="InterPro" id="IPR036676">
    <property type="entry name" value="PurM-like_C_sf"/>
</dbReference>
<feature type="domain" description="PurM-like N-terminal" evidence="2">
    <location>
        <begin position="30"/>
        <end position="126"/>
    </location>
</feature>
<accession>A0A3D8IA18</accession>
<dbReference type="GO" id="GO:0009228">
    <property type="term" value="P:thiamine biosynthetic process"/>
    <property type="evidence" value="ECO:0007669"/>
    <property type="project" value="UniProtKB-KW"/>
</dbReference>
<dbReference type="NCBIfam" id="NF004354">
    <property type="entry name" value="PRK05731.2-3"/>
    <property type="match status" value="1"/>
</dbReference>
<evidence type="ECO:0000313" key="4">
    <source>
        <dbReference type="Proteomes" id="UP000256650"/>
    </source>
</evidence>
<name>A0A3D8IA18_9HELI</name>
<protein>
    <submittedName>
        <fullName evidence="3">Thiamine-phosphate kinase</fullName>
    </submittedName>
</protein>
<dbReference type="Proteomes" id="UP000256650">
    <property type="component" value="Unassembled WGS sequence"/>
</dbReference>
<keyword evidence="3" id="KW-0418">Kinase</keyword>
<dbReference type="Pfam" id="PF00586">
    <property type="entry name" value="AIRS"/>
    <property type="match status" value="1"/>
</dbReference>
<dbReference type="SUPFAM" id="SSF55326">
    <property type="entry name" value="PurM N-terminal domain-like"/>
    <property type="match status" value="1"/>
</dbReference>
<evidence type="ECO:0000256" key="1">
    <source>
        <dbReference type="ARBA" id="ARBA00022977"/>
    </source>
</evidence>
<dbReference type="AlphaFoldDB" id="A0A3D8IA18"/>
<dbReference type="Gene3D" id="3.30.1330.10">
    <property type="entry name" value="PurM-like, N-terminal domain"/>
    <property type="match status" value="1"/>
</dbReference>
<keyword evidence="3" id="KW-0808">Transferase</keyword>
<dbReference type="SUPFAM" id="SSF56042">
    <property type="entry name" value="PurM C-terminal domain-like"/>
    <property type="match status" value="1"/>
</dbReference>
<dbReference type="OrthoDB" id="9802811at2"/>
<proteinExistence type="predicted"/>
<comment type="caution">
    <text evidence="3">The sequence shown here is derived from an EMBL/GenBank/DDBJ whole genome shotgun (WGS) entry which is preliminary data.</text>
</comment>
<reference evidence="3 4" key="1">
    <citation type="submission" date="2018-04" db="EMBL/GenBank/DDBJ databases">
        <title>Novel Campyloabacter and Helicobacter Species and Strains.</title>
        <authorList>
            <person name="Mannion A.J."/>
            <person name="Shen Z."/>
            <person name="Fox J.G."/>
        </authorList>
    </citation>
    <scope>NUCLEOTIDE SEQUENCE [LARGE SCALE GENOMIC DNA]</scope>
    <source>
        <strain evidence="3 4">MIT 99-5101</strain>
    </source>
</reference>